<accession>A0A7M7PTI8</accession>
<reference evidence="5" key="2">
    <citation type="submission" date="2021-01" db="UniProtKB">
        <authorList>
            <consortium name="EnsemblMetazoa"/>
        </authorList>
    </citation>
    <scope>IDENTIFICATION</scope>
</reference>
<keyword evidence="3" id="KW-1133">Transmembrane helix</keyword>
<dbReference type="InterPro" id="IPR005069">
    <property type="entry name" value="Nucl-diP-sugar_transferase"/>
</dbReference>
<keyword evidence="3" id="KW-0812">Transmembrane</keyword>
<dbReference type="AlphaFoldDB" id="A0A7M7PTI8"/>
<dbReference type="InterPro" id="IPR052636">
    <property type="entry name" value="UDP-D-xylose:L-fucose_XylT"/>
</dbReference>
<name>A0A7M7PTI8_STRPU</name>
<dbReference type="EnsemblMetazoa" id="XM_030999657">
    <property type="protein sequence ID" value="XP_030855517"/>
    <property type="gene ID" value="LOC100892399"/>
</dbReference>
<evidence type="ECO:0000313" key="5">
    <source>
        <dbReference type="EnsemblMetazoa" id="XP_030855517"/>
    </source>
</evidence>
<dbReference type="InterPro" id="IPR029044">
    <property type="entry name" value="Nucleotide-diphossugar_trans"/>
</dbReference>
<comment type="similarity">
    <text evidence="1">Belongs to the glycosyltransferase 77 family.</text>
</comment>
<dbReference type="InParanoid" id="A0A7M7PTI8"/>
<keyword evidence="3" id="KW-0472">Membrane</keyword>
<dbReference type="OMA" id="IYVVHAN"/>
<evidence type="ECO:0000313" key="6">
    <source>
        <dbReference type="Proteomes" id="UP000007110"/>
    </source>
</evidence>
<dbReference type="PANTHER" id="PTHR47032">
    <property type="entry name" value="UDP-D-XYLOSE:L-FUCOSE ALPHA-1,3-D-XYLOSYLTRANSFERASE-RELATED"/>
    <property type="match status" value="1"/>
</dbReference>
<dbReference type="Proteomes" id="UP000007110">
    <property type="component" value="Unassembled WGS sequence"/>
</dbReference>
<dbReference type="Pfam" id="PF03407">
    <property type="entry name" value="Nucleotid_trans"/>
    <property type="match status" value="1"/>
</dbReference>
<evidence type="ECO:0000256" key="1">
    <source>
        <dbReference type="ARBA" id="ARBA00007033"/>
    </source>
</evidence>
<sequence length="421" mass="48351">MVSSSKRGARRKLFPGLNSSSMSPWSTAKTHTTLYSMLAAFIGGQILLTGVFLMRTAPPCDCHCQWRPELEMNKAKAARSIADFSTDIARRHIFEDEKHPREILISPKKAIPSPRNLNETKGDAAENHLEKSRFENIGDKLNMSDHVEEPMTEAEQSFRIPGPFTILTTTNTAFSDLTENWLESLRRLDRPYNVTLIAEDYGAFQYLKDRKDIMESSRLQINLRFTDMNVSHSAALGFYTKEYIQLVGKRPHYILDILRSGVGVLFADADAVWLRDPIPLIADVYSRYDVWVALGEGGQIPCPCFMYLKPTPRAVEMVKAWQSRIEDQLNTTSPENDQGALDWVMHNHIRYKRLRVKKLDMTAFPTGQSMFLKKGWYAAHKNEIYVVHANKVGGYAKKKFVFKWKKLWYLEKDKKGNNTHH</sequence>
<proteinExistence type="inferred from homology"/>
<feature type="domain" description="Nucleotide-diphospho-sugar transferase" evidence="4">
    <location>
        <begin position="193"/>
        <end position="398"/>
    </location>
</feature>
<dbReference type="GeneID" id="100892399"/>
<evidence type="ECO:0000259" key="4">
    <source>
        <dbReference type="Pfam" id="PF03407"/>
    </source>
</evidence>
<dbReference type="PANTHER" id="PTHR47032:SF1">
    <property type="entry name" value="UDP-D-XYLOSE:L-FUCOSE ALPHA-1,3-D-XYLOSYLTRANSFERASE-RELATED"/>
    <property type="match status" value="1"/>
</dbReference>
<organism evidence="5 6">
    <name type="scientific">Strongylocentrotus purpuratus</name>
    <name type="common">Purple sea urchin</name>
    <dbReference type="NCBI Taxonomy" id="7668"/>
    <lineage>
        <taxon>Eukaryota</taxon>
        <taxon>Metazoa</taxon>
        <taxon>Echinodermata</taxon>
        <taxon>Eleutherozoa</taxon>
        <taxon>Echinozoa</taxon>
        <taxon>Echinoidea</taxon>
        <taxon>Euechinoidea</taxon>
        <taxon>Echinacea</taxon>
        <taxon>Camarodonta</taxon>
        <taxon>Echinidea</taxon>
        <taxon>Strongylocentrotidae</taxon>
        <taxon>Strongylocentrotus</taxon>
    </lineage>
</organism>
<evidence type="ECO:0000256" key="2">
    <source>
        <dbReference type="SAM" id="MobiDB-lite"/>
    </source>
</evidence>
<dbReference type="GO" id="GO:0016757">
    <property type="term" value="F:glycosyltransferase activity"/>
    <property type="evidence" value="ECO:0000318"/>
    <property type="project" value="GO_Central"/>
</dbReference>
<feature type="transmembrane region" description="Helical" evidence="3">
    <location>
        <begin position="32"/>
        <end position="54"/>
    </location>
</feature>
<feature type="region of interest" description="Disordered" evidence="2">
    <location>
        <begin position="1"/>
        <end position="25"/>
    </location>
</feature>
<dbReference type="OrthoDB" id="1712432at2759"/>
<keyword evidence="6" id="KW-1185">Reference proteome</keyword>
<dbReference type="GO" id="GO:0005794">
    <property type="term" value="C:Golgi apparatus"/>
    <property type="evidence" value="ECO:0000318"/>
    <property type="project" value="GO_Central"/>
</dbReference>
<protein>
    <recommendedName>
        <fullName evidence="4">Nucleotide-diphospho-sugar transferase domain-containing protein</fullName>
    </recommendedName>
</protein>
<dbReference type="SUPFAM" id="SSF53448">
    <property type="entry name" value="Nucleotide-diphospho-sugar transferases"/>
    <property type="match status" value="1"/>
</dbReference>
<reference evidence="6" key="1">
    <citation type="submission" date="2015-02" db="EMBL/GenBank/DDBJ databases">
        <title>Genome sequencing for Strongylocentrotus purpuratus.</title>
        <authorList>
            <person name="Murali S."/>
            <person name="Liu Y."/>
            <person name="Vee V."/>
            <person name="English A."/>
            <person name="Wang M."/>
            <person name="Skinner E."/>
            <person name="Han Y."/>
            <person name="Muzny D.M."/>
            <person name="Worley K.C."/>
            <person name="Gibbs R.A."/>
        </authorList>
    </citation>
    <scope>NUCLEOTIDE SEQUENCE</scope>
</reference>
<evidence type="ECO:0000256" key="3">
    <source>
        <dbReference type="SAM" id="Phobius"/>
    </source>
</evidence>
<dbReference type="KEGG" id="spu:100892399"/>
<dbReference type="RefSeq" id="XP_030855517.1">
    <property type="nucleotide sequence ID" value="XM_030999657.1"/>
</dbReference>